<dbReference type="Proteomes" id="UP001596298">
    <property type="component" value="Unassembled WGS sequence"/>
</dbReference>
<dbReference type="Pfam" id="PF10012">
    <property type="entry name" value="DUF2255"/>
    <property type="match status" value="1"/>
</dbReference>
<gene>
    <name evidence="1" type="ORF">ACFQDH_04505</name>
</gene>
<name>A0ABW2ADN1_9MICO</name>
<accession>A0ABW2ADN1</accession>
<sequence>MSNWSTAELNAIDSVDEVVIATRRRDGSLRSDRIVWLVRHDDAVYVRSVNGTTAAWYRGVQTAHQGRLGAGSVDRDIVFVEVGDHVGQPTALDDALDAAYRSKYGKWSGPVASITSDVARETTLRVDPA</sequence>
<dbReference type="EMBL" id="JBHSWH010000001">
    <property type="protein sequence ID" value="MFC6704546.1"/>
    <property type="molecule type" value="Genomic_DNA"/>
</dbReference>
<protein>
    <submittedName>
        <fullName evidence="1">DUF2255 family protein</fullName>
    </submittedName>
</protein>
<organism evidence="1 2">
    <name type="scientific">Flexivirga alba</name>
    <dbReference type="NCBI Taxonomy" id="702742"/>
    <lineage>
        <taxon>Bacteria</taxon>
        <taxon>Bacillati</taxon>
        <taxon>Actinomycetota</taxon>
        <taxon>Actinomycetes</taxon>
        <taxon>Micrococcales</taxon>
        <taxon>Dermacoccaceae</taxon>
        <taxon>Flexivirga</taxon>
    </lineage>
</organism>
<dbReference type="InterPro" id="IPR016888">
    <property type="entry name" value="UCP028498"/>
</dbReference>
<evidence type="ECO:0000313" key="2">
    <source>
        <dbReference type="Proteomes" id="UP001596298"/>
    </source>
</evidence>
<evidence type="ECO:0000313" key="1">
    <source>
        <dbReference type="EMBL" id="MFC6704546.1"/>
    </source>
</evidence>
<comment type="caution">
    <text evidence="1">The sequence shown here is derived from an EMBL/GenBank/DDBJ whole genome shotgun (WGS) entry which is preliminary data.</text>
</comment>
<keyword evidence="2" id="KW-1185">Reference proteome</keyword>
<dbReference type="RefSeq" id="WP_382398878.1">
    <property type="nucleotide sequence ID" value="NZ_JBHSWH010000001.1"/>
</dbReference>
<reference evidence="2" key="1">
    <citation type="journal article" date="2019" name="Int. J. Syst. Evol. Microbiol.">
        <title>The Global Catalogue of Microorganisms (GCM) 10K type strain sequencing project: providing services to taxonomists for standard genome sequencing and annotation.</title>
        <authorList>
            <consortium name="The Broad Institute Genomics Platform"/>
            <consortium name="The Broad Institute Genome Sequencing Center for Infectious Disease"/>
            <person name="Wu L."/>
            <person name="Ma J."/>
        </authorList>
    </citation>
    <scope>NUCLEOTIDE SEQUENCE [LARGE SCALE GENOMIC DNA]</scope>
    <source>
        <strain evidence="2">CCUG 58127</strain>
    </source>
</reference>
<proteinExistence type="predicted"/>